<keyword evidence="1" id="KW-0812">Transmembrane</keyword>
<dbReference type="Proteomes" id="UP001564760">
    <property type="component" value="Unassembled WGS sequence"/>
</dbReference>
<comment type="caution">
    <text evidence="2">The sequence shown here is derived from an EMBL/GenBank/DDBJ whole genome shotgun (WGS) entry which is preliminary data.</text>
</comment>
<reference evidence="2 3" key="1">
    <citation type="submission" date="2024-08" db="EMBL/GenBank/DDBJ databases">
        <title>Mycobacterium servetensis sp. nov., a novel rapid-growing mycobacterial species recovered from a human patient in Zaragoza, Spain.</title>
        <authorList>
            <person name="Tristancho-Baro A.I."/>
            <person name="Buenestado-Serrano S."/>
            <person name="Garcia De Viedma D."/>
            <person name="Milagro-Beamonte A."/>
            <person name="Burillo N."/>
            <person name="Sanz S."/>
            <person name="Lopez-Calleja A.I."/>
            <person name="Penas-Utrilla D."/>
            <person name="Guardingo M."/>
            <person name="Garcia M.J."/>
            <person name="Vinuelas-Bayon J."/>
        </authorList>
    </citation>
    <scope>NUCLEOTIDE SEQUENCE [LARGE SCALE GENOMIC DNA]</scope>
    <source>
        <strain evidence="3">HUMS_12744610</strain>
    </source>
</reference>
<dbReference type="RefSeq" id="WP_369736735.1">
    <property type="nucleotide sequence ID" value="NZ_JBGEDP010000001.1"/>
</dbReference>
<organism evidence="2 3">
    <name type="scientific">Mycobacterium servetii</name>
    <dbReference type="NCBI Taxonomy" id="3237418"/>
    <lineage>
        <taxon>Bacteria</taxon>
        <taxon>Bacillati</taxon>
        <taxon>Actinomycetota</taxon>
        <taxon>Actinomycetes</taxon>
        <taxon>Mycobacteriales</taxon>
        <taxon>Mycobacteriaceae</taxon>
        <taxon>Mycobacterium</taxon>
    </lineage>
</organism>
<name>A0ABV4BUU9_9MYCO</name>
<accession>A0ABV4BUU9</accession>
<evidence type="ECO:0000313" key="2">
    <source>
        <dbReference type="EMBL" id="MEY8014075.1"/>
    </source>
</evidence>
<gene>
    <name evidence="2" type="ORF">AB8998_02885</name>
</gene>
<keyword evidence="3" id="KW-1185">Reference proteome</keyword>
<dbReference type="EMBL" id="JBGEDP010000001">
    <property type="protein sequence ID" value="MEY8014075.1"/>
    <property type="molecule type" value="Genomic_DNA"/>
</dbReference>
<proteinExistence type="predicted"/>
<evidence type="ECO:0000313" key="3">
    <source>
        <dbReference type="Proteomes" id="UP001564760"/>
    </source>
</evidence>
<sequence length="70" mass="7295">MSAIAVFLIAVGIADLCRRTMRAAWPTLAIGPVLVVGCAALGALWHGGDVALLVPAACAVTAWEFRREGF</sequence>
<keyword evidence="1" id="KW-1133">Transmembrane helix</keyword>
<keyword evidence="1" id="KW-0472">Membrane</keyword>
<evidence type="ECO:0008006" key="4">
    <source>
        <dbReference type="Google" id="ProtNLM"/>
    </source>
</evidence>
<feature type="transmembrane region" description="Helical" evidence="1">
    <location>
        <begin position="24"/>
        <end position="45"/>
    </location>
</feature>
<protein>
    <recommendedName>
        <fullName evidence="4">Prepilin peptidase</fullName>
    </recommendedName>
</protein>
<evidence type="ECO:0000256" key="1">
    <source>
        <dbReference type="SAM" id="Phobius"/>
    </source>
</evidence>